<dbReference type="Pfam" id="PF14379">
    <property type="entry name" value="Myb_CC_LHEQLE"/>
    <property type="match status" value="1"/>
</dbReference>
<feature type="compositionally biased region" description="Polar residues" evidence="5">
    <location>
        <begin position="441"/>
        <end position="453"/>
    </location>
</feature>
<sequence length="462" mass="51097">HTHTHTHAPVLSLFLSHTCLPPSPPPSLSLSNTHTHTLVYFWKRRDVVGGFYCGFSITSPGLCVRYRERGRPEAASPSKTNPILPIYAILLFLNLHQFCSRERERMFHAKKPSMNSHERPMCVQGDSGLVLTTDPKPRLRWTVELHDRFVDAVTQLGGPDKATPKTIMRVMGVKGLTLYHLKSHLQKYRLGKQPHKEFNDHSARDVGRAASLDLQGNMASSSGIMGRAANENYHITEALRMQMEVQRRLHEQLEVQKHLQMRIEAQGKYMQTILEKACQTLARENNMTAGSFKGGGGGDIGLLKDNMGSPMSFPCLQDLHLYGGEHLDMQQPSMEGLVPGNENLCLRKRRAYPYGCGNGKSPLIWADDVRLQELGAAAACMEEPSKSDQLQIAASVMNGGGGGIVDADHMPGVYDTKPILPAESMGEKKYEAPGKLERSSSPRANPVIRSSTVAPARNLSYG</sequence>
<gene>
    <name evidence="7" type="primary">APL_27</name>
    <name evidence="7" type="ORF">g.70763</name>
</gene>
<evidence type="ECO:0000256" key="3">
    <source>
        <dbReference type="ARBA" id="ARBA00023163"/>
    </source>
</evidence>
<dbReference type="EMBL" id="GDJX01000813">
    <property type="protein sequence ID" value="JAT67123.1"/>
    <property type="molecule type" value="Transcribed_RNA"/>
</dbReference>
<keyword evidence="3" id="KW-0804">Transcription</keyword>
<dbReference type="SUPFAM" id="SSF46689">
    <property type="entry name" value="Homeodomain-like"/>
    <property type="match status" value="1"/>
</dbReference>
<name>A0A1D1ZK40_9ARAE</name>
<evidence type="ECO:0000256" key="1">
    <source>
        <dbReference type="ARBA" id="ARBA00023015"/>
    </source>
</evidence>
<feature type="region of interest" description="Disordered" evidence="5">
    <location>
        <begin position="423"/>
        <end position="462"/>
    </location>
</feature>
<proteinExistence type="predicted"/>
<keyword evidence="2" id="KW-0238">DNA-binding</keyword>
<dbReference type="InterPro" id="IPR025756">
    <property type="entry name" value="Myb_CC_LHEQLE"/>
</dbReference>
<dbReference type="AlphaFoldDB" id="A0A1D1ZK40"/>
<keyword evidence="1" id="KW-0805">Transcription regulation</keyword>
<evidence type="ECO:0000256" key="4">
    <source>
        <dbReference type="ARBA" id="ARBA00023242"/>
    </source>
</evidence>
<organism evidence="7">
    <name type="scientific">Anthurium amnicola</name>
    <dbReference type="NCBI Taxonomy" id="1678845"/>
    <lineage>
        <taxon>Eukaryota</taxon>
        <taxon>Viridiplantae</taxon>
        <taxon>Streptophyta</taxon>
        <taxon>Embryophyta</taxon>
        <taxon>Tracheophyta</taxon>
        <taxon>Spermatophyta</taxon>
        <taxon>Magnoliopsida</taxon>
        <taxon>Liliopsida</taxon>
        <taxon>Araceae</taxon>
        <taxon>Pothoideae</taxon>
        <taxon>Potheae</taxon>
        <taxon>Anthurium</taxon>
    </lineage>
</organism>
<dbReference type="InterPro" id="IPR009057">
    <property type="entry name" value="Homeodomain-like_sf"/>
</dbReference>
<dbReference type="Pfam" id="PF00249">
    <property type="entry name" value="Myb_DNA-binding"/>
    <property type="match status" value="1"/>
</dbReference>
<feature type="non-terminal residue" evidence="7">
    <location>
        <position position="1"/>
    </location>
</feature>
<dbReference type="NCBIfam" id="TIGR01557">
    <property type="entry name" value="myb_SHAQKYF"/>
    <property type="match status" value="1"/>
</dbReference>
<feature type="domain" description="HTH myb-type" evidence="6">
    <location>
        <begin position="133"/>
        <end position="193"/>
    </location>
</feature>
<accession>A0A1D1ZK40</accession>
<dbReference type="InterPro" id="IPR001005">
    <property type="entry name" value="SANT/Myb"/>
</dbReference>
<dbReference type="PANTHER" id="PTHR31499">
    <property type="entry name" value="MYB FAMILY TRANSCRIPTION FACTOR PHL11"/>
    <property type="match status" value="1"/>
</dbReference>
<evidence type="ECO:0000259" key="6">
    <source>
        <dbReference type="PROSITE" id="PS51294"/>
    </source>
</evidence>
<protein>
    <submittedName>
        <fullName evidence="7">Myb family transcription factor APL</fullName>
    </submittedName>
</protein>
<reference evidence="7" key="1">
    <citation type="submission" date="2015-07" db="EMBL/GenBank/DDBJ databases">
        <title>Transcriptome Assembly of Anthurium amnicola.</title>
        <authorList>
            <person name="Suzuki J."/>
        </authorList>
    </citation>
    <scope>NUCLEOTIDE SEQUENCE</scope>
</reference>
<dbReference type="Gene3D" id="1.10.10.60">
    <property type="entry name" value="Homeodomain-like"/>
    <property type="match status" value="1"/>
</dbReference>
<dbReference type="PROSITE" id="PS51294">
    <property type="entry name" value="HTH_MYB"/>
    <property type="match status" value="1"/>
</dbReference>
<evidence type="ECO:0000256" key="2">
    <source>
        <dbReference type="ARBA" id="ARBA00023125"/>
    </source>
</evidence>
<dbReference type="GO" id="GO:0003677">
    <property type="term" value="F:DNA binding"/>
    <property type="evidence" value="ECO:0007669"/>
    <property type="project" value="UniProtKB-KW"/>
</dbReference>
<dbReference type="PANTHER" id="PTHR31499:SF43">
    <property type="entry name" value="MYB FAMILY TRANSCRIPTION FACTOR APL"/>
    <property type="match status" value="1"/>
</dbReference>
<dbReference type="FunFam" id="1.10.10.60:FF:000002">
    <property type="entry name" value="Myb family transcription factor"/>
    <property type="match status" value="1"/>
</dbReference>
<evidence type="ECO:0000313" key="7">
    <source>
        <dbReference type="EMBL" id="JAT67123.1"/>
    </source>
</evidence>
<dbReference type="InterPro" id="IPR006447">
    <property type="entry name" value="Myb_dom_plants"/>
</dbReference>
<dbReference type="InterPro" id="IPR046955">
    <property type="entry name" value="PHR1-like"/>
</dbReference>
<dbReference type="GO" id="GO:0003700">
    <property type="term" value="F:DNA-binding transcription factor activity"/>
    <property type="evidence" value="ECO:0007669"/>
    <property type="project" value="InterPro"/>
</dbReference>
<evidence type="ECO:0000256" key="5">
    <source>
        <dbReference type="SAM" id="MobiDB-lite"/>
    </source>
</evidence>
<keyword evidence="4" id="KW-0539">Nucleus</keyword>
<dbReference type="InterPro" id="IPR017930">
    <property type="entry name" value="Myb_dom"/>
</dbReference>
<feature type="compositionally biased region" description="Basic and acidic residues" evidence="5">
    <location>
        <begin position="425"/>
        <end position="440"/>
    </location>
</feature>